<evidence type="ECO:0000256" key="4">
    <source>
        <dbReference type="ARBA" id="ARBA00022801"/>
    </source>
</evidence>
<dbReference type="RefSeq" id="WP_254014068.1">
    <property type="nucleotide sequence ID" value="NZ_JAMZMM010000314.1"/>
</dbReference>
<keyword evidence="10" id="KW-1185">Reference proteome</keyword>
<keyword evidence="2 8" id="KW-0645">Protease</keyword>
<dbReference type="Gene3D" id="3.90.1680.10">
    <property type="entry name" value="SOS response associated peptidase-like"/>
    <property type="match status" value="1"/>
</dbReference>
<dbReference type="GO" id="GO:0106300">
    <property type="term" value="P:protein-DNA covalent cross-linking repair"/>
    <property type="evidence" value="ECO:0007669"/>
    <property type="project" value="InterPro"/>
</dbReference>
<dbReference type="SUPFAM" id="SSF143081">
    <property type="entry name" value="BB1717-like"/>
    <property type="match status" value="1"/>
</dbReference>
<protein>
    <recommendedName>
        <fullName evidence="8">Abasic site processing protein</fullName>
        <ecNumber evidence="8">3.4.-.-</ecNumber>
    </recommendedName>
</protein>
<evidence type="ECO:0000256" key="5">
    <source>
        <dbReference type="ARBA" id="ARBA00023124"/>
    </source>
</evidence>
<evidence type="ECO:0000313" key="10">
    <source>
        <dbReference type="Proteomes" id="UP001204953"/>
    </source>
</evidence>
<dbReference type="EC" id="3.4.-.-" evidence="8"/>
<dbReference type="GO" id="GO:0003697">
    <property type="term" value="F:single-stranded DNA binding"/>
    <property type="evidence" value="ECO:0007669"/>
    <property type="project" value="InterPro"/>
</dbReference>
<dbReference type="GO" id="GO:0006508">
    <property type="term" value="P:proteolysis"/>
    <property type="evidence" value="ECO:0007669"/>
    <property type="project" value="UniProtKB-KW"/>
</dbReference>
<dbReference type="EMBL" id="JAMZMM010000314">
    <property type="protein sequence ID" value="MCP2731327.1"/>
    <property type="molecule type" value="Genomic_DNA"/>
</dbReference>
<dbReference type="PANTHER" id="PTHR13604:SF0">
    <property type="entry name" value="ABASIC SITE PROCESSING PROTEIN HMCES"/>
    <property type="match status" value="1"/>
</dbReference>
<dbReference type="Proteomes" id="UP001204953">
    <property type="component" value="Unassembled WGS sequence"/>
</dbReference>
<dbReference type="InterPro" id="IPR003738">
    <property type="entry name" value="SRAP"/>
</dbReference>
<evidence type="ECO:0000256" key="8">
    <source>
        <dbReference type="RuleBase" id="RU364100"/>
    </source>
</evidence>
<keyword evidence="6" id="KW-0238">DNA-binding</keyword>
<dbReference type="InterPro" id="IPR036590">
    <property type="entry name" value="SRAP-like"/>
</dbReference>
<proteinExistence type="inferred from homology"/>
<comment type="caution">
    <text evidence="9">The sequence shown here is derived from an EMBL/GenBank/DDBJ whole genome shotgun (WGS) entry which is preliminary data.</text>
</comment>
<evidence type="ECO:0000256" key="6">
    <source>
        <dbReference type="ARBA" id="ARBA00023125"/>
    </source>
</evidence>
<evidence type="ECO:0000256" key="3">
    <source>
        <dbReference type="ARBA" id="ARBA00022763"/>
    </source>
</evidence>
<keyword evidence="3" id="KW-0227">DNA damage</keyword>
<gene>
    <name evidence="9" type="ORF">NJ959_23150</name>
</gene>
<comment type="similarity">
    <text evidence="1 8">Belongs to the SOS response-associated peptidase family.</text>
</comment>
<dbReference type="AlphaFoldDB" id="A0AAE3KUB2"/>
<evidence type="ECO:0000313" key="9">
    <source>
        <dbReference type="EMBL" id="MCP2731327.1"/>
    </source>
</evidence>
<reference evidence="9" key="1">
    <citation type="submission" date="2022-06" db="EMBL/GenBank/DDBJ databases">
        <title>New cyanobacteria of genus Symplocastrum in benthos of Lake Baikal.</title>
        <authorList>
            <person name="Sorokovikova E."/>
            <person name="Tikhonova I."/>
            <person name="Krasnopeev A."/>
            <person name="Evseev P."/>
            <person name="Gladkikh A."/>
            <person name="Belykh O."/>
        </authorList>
    </citation>
    <scope>NUCLEOTIDE SEQUENCE</scope>
    <source>
        <strain evidence="9">BBK-W-15</strain>
    </source>
</reference>
<evidence type="ECO:0000256" key="7">
    <source>
        <dbReference type="ARBA" id="ARBA00023239"/>
    </source>
</evidence>
<name>A0AAE3KUB2_9CYAN</name>
<dbReference type="GO" id="GO:0008233">
    <property type="term" value="F:peptidase activity"/>
    <property type="evidence" value="ECO:0007669"/>
    <property type="project" value="UniProtKB-KW"/>
</dbReference>
<keyword evidence="7" id="KW-0456">Lyase</keyword>
<keyword evidence="5" id="KW-0190">Covalent protein-DNA linkage</keyword>
<dbReference type="PANTHER" id="PTHR13604">
    <property type="entry name" value="DC12-RELATED"/>
    <property type="match status" value="1"/>
</dbReference>
<keyword evidence="4 8" id="KW-0378">Hydrolase</keyword>
<sequence>MCGRFSQSKLGNAIAQIFQLTEVPYLIPRYNIAPTQSVATILRTVEQDEKQLRMLHWGLIPSWATDAKIAVKLINARAETVSIKSAFRSAFRQRRCLVLADGFYEWQQDDGNRIKQPFYFRFNDEHPFALAGLWESWQDVTGKIIESCTILTTEANELVRSIHHRMPVILNPNDYDLWLDPGVKKTEFLQDLLHPYPIQNMISYPVTKAVNKVSNDSISCVERLEC</sequence>
<evidence type="ECO:0000256" key="2">
    <source>
        <dbReference type="ARBA" id="ARBA00022670"/>
    </source>
</evidence>
<accession>A0AAE3KUB2</accession>
<dbReference type="GO" id="GO:0016829">
    <property type="term" value="F:lyase activity"/>
    <property type="evidence" value="ECO:0007669"/>
    <property type="project" value="UniProtKB-KW"/>
</dbReference>
<organism evidence="9 10">
    <name type="scientific">Limnofasciculus baicalensis BBK-W-15</name>
    <dbReference type="NCBI Taxonomy" id="2699891"/>
    <lineage>
        <taxon>Bacteria</taxon>
        <taxon>Bacillati</taxon>
        <taxon>Cyanobacteriota</taxon>
        <taxon>Cyanophyceae</taxon>
        <taxon>Coleofasciculales</taxon>
        <taxon>Coleofasciculaceae</taxon>
        <taxon>Limnofasciculus</taxon>
        <taxon>Limnofasciculus baicalensis</taxon>
    </lineage>
</organism>
<evidence type="ECO:0000256" key="1">
    <source>
        <dbReference type="ARBA" id="ARBA00008136"/>
    </source>
</evidence>
<dbReference type="Pfam" id="PF02586">
    <property type="entry name" value="SRAP"/>
    <property type="match status" value="1"/>
</dbReference>